<name>A0A1J5PBS4_9ZZZZ</name>
<evidence type="ECO:0000256" key="1">
    <source>
        <dbReference type="SAM" id="MobiDB-lite"/>
    </source>
</evidence>
<feature type="compositionally biased region" description="Polar residues" evidence="1">
    <location>
        <begin position="303"/>
        <end position="317"/>
    </location>
</feature>
<accession>A0A1J5PBS4</accession>
<reference evidence="2" key="1">
    <citation type="submission" date="2016-10" db="EMBL/GenBank/DDBJ databases">
        <title>Sequence of Gallionella enrichment culture.</title>
        <authorList>
            <person name="Poehlein A."/>
            <person name="Muehling M."/>
            <person name="Daniel R."/>
        </authorList>
    </citation>
    <scope>NUCLEOTIDE SEQUENCE</scope>
</reference>
<organism evidence="2">
    <name type="scientific">mine drainage metagenome</name>
    <dbReference type="NCBI Taxonomy" id="410659"/>
    <lineage>
        <taxon>unclassified sequences</taxon>
        <taxon>metagenomes</taxon>
        <taxon>ecological metagenomes</taxon>
    </lineage>
</organism>
<feature type="compositionally biased region" description="Low complexity" evidence="1">
    <location>
        <begin position="289"/>
        <end position="302"/>
    </location>
</feature>
<sequence length="317" mass="34305">MRRIPDRLINPVENAAQITGANLQQPVKTATLLGCLDFAGITGADGSDVISIKKSGLHERHLSMKLQPLHVKSRHGQTKFNKLPMRKKPLVSQVMHGVDTGDPVVFGRQISHVGRRKRGVPVMAVHHLHRPVDIKPVRQLRRQPAQQGEAAVIVGKRLALCVFVGGAGPAVQRRRINHVGHQIQTGQTALAQQQSLTPGRTQLGQHRAGAQISQNRRKAGQQDAHIAALGSQGPGQRAGHIGQPSGLEQGVNLGTNLQYVQLCIAFYESRASMSRVISTTPLSVRSKRCASSSASSPTTKPSGRSQPRSTTTLRKRQ</sequence>
<proteinExistence type="predicted"/>
<dbReference type="EMBL" id="MLJW01005185">
    <property type="protein sequence ID" value="OIQ68650.1"/>
    <property type="molecule type" value="Genomic_DNA"/>
</dbReference>
<protein>
    <submittedName>
        <fullName evidence="2">Uncharacterized protein</fullName>
    </submittedName>
</protein>
<gene>
    <name evidence="2" type="ORF">GALL_497540</name>
</gene>
<comment type="caution">
    <text evidence="2">The sequence shown here is derived from an EMBL/GenBank/DDBJ whole genome shotgun (WGS) entry which is preliminary data.</text>
</comment>
<feature type="region of interest" description="Disordered" evidence="1">
    <location>
        <begin position="280"/>
        <end position="317"/>
    </location>
</feature>
<evidence type="ECO:0000313" key="2">
    <source>
        <dbReference type="EMBL" id="OIQ68650.1"/>
    </source>
</evidence>
<dbReference type="AlphaFoldDB" id="A0A1J5PBS4"/>